<accession>A0ABN0YUW1</accession>
<evidence type="ECO:0000256" key="1">
    <source>
        <dbReference type="SAM" id="MobiDB-lite"/>
    </source>
</evidence>
<name>A0ABN0YUW1_9ACTN</name>
<evidence type="ECO:0000313" key="3">
    <source>
        <dbReference type="Proteomes" id="UP001500879"/>
    </source>
</evidence>
<reference evidence="2 3" key="1">
    <citation type="journal article" date="2019" name="Int. J. Syst. Evol. Microbiol.">
        <title>The Global Catalogue of Microorganisms (GCM) 10K type strain sequencing project: providing services to taxonomists for standard genome sequencing and annotation.</title>
        <authorList>
            <consortium name="The Broad Institute Genomics Platform"/>
            <consortium name="The Broad Institute Genome Sequencing Center for Infectious Disease"/>
            <person name="Wu L."/>
            <person name="Ma J."/>
        </authorList>
    </citation>
    <scope>NUCLEOTIDE SEQUENCE [LARGE SCALE GENOMIC DNA]</scope>
    <source>
        <strain evidence="2 3">JCM 4788</strain>
    </source>
</reference>
<dbReference type="Proteomes" id="UP001500879">
    <property type="component" value="Unassembled WGS sequence"/>
</dbReference>
<dbReference type="EMBL" id="BAAABX010000041">
    <property type="protein sequence ID" value="GAA0410744.1"/>
    <property type="molecule type" value="Genomic_DNA"/>
</dbReference>
<sequence>MPLDPTRAVGAYLRAQAYRDQLRPVPDPLPPEPSSPPVPPEAATAPPAPAPAPAPANPFIRFLLRLRGGRPVTRRAGDAGPCAPPSA</sequence>
<gene>
    <name evidence="2" type="ORF">GCM10010357_34730</name>
</gene>
<feature type="region of interest" description="Disordered" evidence="1">
    <location>
        <begin position="18"/>
        <end position="56"/>
    </location>
</feature>
<proteinExistence type="predicted"/>
<feature type="compositionally biased region" description="Pro residues" evidence="1">
    <location>
        <begin position="25"/>
        <end position="56"/>
    </location>
</feature>
<organism evidence="2 3">
    <name type="scientific">Streptomyces luteireticuli</name>
    <dbReference type="NCBI Taxonomy" id="173858"/>
    <lineage>
        <taxon>Bacteria</taxon>
        <taxon>Bacillati</taxon>
        <taxon>Actinomycetota</taxon>
        <taxon>Actinomycetes</taxon>
        <taxon>Kitasatosporales</taxon>
        <taxon>Streptomycetaceae</taxon>
        <taxon>Streptomyces</taxon>
    </lineage>
</organism>
<protein>
    <submittedName>
        <fullName evidence="2">Uncharacterized protein</fullName>
    </submittedName>
</protein>
<comment type="caution">
    <text evidence="2">The sequence shown here is derived from an EMBL/GenBank/DDBJ whole genome shotgun (WGS) entry which is preliminary data.</text>
</comment>
<evidence type="ECO:0000313" key="2">
    <source>
        <dbReference type="EMBL" id="GAA0410744.1"/>
    </source>
</evidence>
<keyword evidence="3" id="KW-1185">Reference proteome</keyword>